<dbReference type="RefSeq" id="WP_386095200.1">
    <property type="nucleotide sequence ID" value="NZ_JBHUOZ010000001.1"/>
</dbReference>
<dbReference type="PANTHER" id="PTHR32060">
    <property type="entry name" value="TAIL-SPECIFIC PROTEASE"/>
    <property type="match status" value="1"/>
</dbReference>
<dbReference type="Proteomes" id="UP001597511">
    <property type="component" value="Unassembled WGS sequence"/>
</dbReference>
<dbReference type="InterPro" id="IPR005151">
    <property type="entry name" value="Tail-specific_protease"/>
</dbReference>
<reference evidence="5" key="1">
    <citation type="journal article" date="2019" name="Int. J. Syst. Evol. Microbiol.">
        <title>The Global Catalogue of Microorganisms (GCM) 10K type strain sequencing project: providing services to taxonomists for standard genome sequencing and annotation.</title>
        <authorList>
            <consortium name="The Broad Institute Genomics Platform"/>
            <consortium name="The Broad Institute Genome Sequencing Center for Infectious Disease"/>
            <person name="Wu L."/>
            <person name="Ma J."/>
        </authorList>
    </citation>
    <scope>NUCLEOTIDE SEQUENCE [LARGE SCALE GENOMIC DNA]</scope>
    <source>
        <strain evidence="5">KCTC 23299</strain>
    </source>
</reference>
<sequence length="506" mass="57822">MLNTNTKIAVLLGALWALTGCAVNKVSYNPQKKYSPEQLQKDYAVYRETLEEAHPSLYWYTPKDSMDYYFDKGRQQINDSLTEADFRKILMYVTAKINCGHTTVRPSKKYSRYTDTLKAERTFPLAVKIWGDSMVVAENLHRNDSVLKRGTVITALDGKSVKQLTDTLFNYISTDGYNATHKAQILSGRGTFGSLYTMLYGFAPYYQVQYIDSLGNSKEYMLPLFYPRKDSSLRRPATRDSSTRRATPAPKPAPDKTVRLNRMRVLKIDTLSKTAVMEVNTFSKGHGLKRFFKRSFKTLHKQGITNLIIDVRTNGGGNVNNSTTLTRYIADKPFVIADSLYAITRKNKYGRYIENYFPNKVFMLFYARKKNGQYHFRYFEKHKNKPIKKYHFDGQVYVLTGGYSFSATTLFAGTVKPQDNVTIIGEETGGGAYGNTAWLIPDVTLPNTKVRFRLPRFRLVIDKNIPHDGHGVQPEVYVGPSSKAIKRGSDYKLEAALRLIHQREKK</sequence>
<dbReference type="PROSITE" id="PS51257">
    <property type="entry name" value="PROKAR_LIPOPROTEIN"/>
    <property type="match status" value="1"/>
</dbReference>
<dbReference type="Pfam" id="PF03572">
    <property type="entry name" value="Peptidase_S41"/>
    <property type="match status" value="1"/>
</dbReference>
<keyword evidence="5" id="KW-1185">Reference proteome</keyword>
<evidence type="ECO:0000256" key="2">
    <source>
        <dbReference type="SAM" id="SignalP"/>
    </source>
</evidence>
<proteinExistence type="predicted"/>
<protein>
    <submittedName>
        <fullName evidence="4">S41 family peptidase</fullName>
    </submittedName>
</protein>
<evidence type="ECO:0000313" key="4">
    <source>
        <dbReference type="EMBL" id="MFD2918727.1"/>
    </source>
</evidence>
<dbReference type="SUPFAM" id="SSF52096">
    <property type="entry name" value="ClpP/crotonase"/>
    <property type="match status" value="1"/>
</dbReference>
<organism evidence="4 5">
    <name type="scientific">Terrimonas rubra</name>
    <dbReference type="NCBI Taxonomy" id="1035890"/>
    <lineage>
        <taxon>Bacteria</taxon>
        <taxon>Pseudomonadati</taxon>
        <taxon>Bacteroidota</taxon>
        <taxon>Chitinophagia</taxon>
        <taxon>Chitinophagales</taxon>
        <taxon>Chitinophagaceae</taxon>
        <taxon>Terrimonas</taxon>
    </lineage>
</organism>
<comment type="caution">
    <text evidence="4">The sequence shown here is derived from an EMBL/GenBank/DDBJ whole genome shotgun (WGS) entry which is preliminary data.</text>
</comment>
<feature type="signal peptide" evidence="2">
    <location>
        <begin position="1"/>
        <end position="22"/>
    </location>
</feature>
<evidence type="ECO:0000259" key="3">
    <source>
        <dbReference type="Pfam" id="PF03572"/>
    </source>
</evidence>
<feature type="compositionally biased region" description="Basic and acidic residues" evidence="1">
    <location>
        <begin position="232"/>
        <end position="243"/>
    </location>
</feature>
<feature type="domain" description="Tail specific protease" evidence="3">
    <location>
        <begin position="273"/>
        <end position="477"/>
    </location>
</feature>
<feature type="chain" id="PRO_5046519815" evidence="2">
    <location>
        <begin position="23"/>
        <end position="506"/>
    </location>
</feature>
<name>A0ABW6A0G8_9BACT</name>
<dbReference type="EMBL" id="JBHUOZ010000001">
    <property type="protein sequence ID" value="MFD2918727.1"/>
    <property type="molecule type" value="Genomic_DNA"/>
</dbReference>
<dbReference type="InterPro" id="IPR029045">
    <property type="entry name" value="ClpP/crotonase-like_dom_sf"/>
</dbReference>
<keyword evidence="2" id="KW-0732">Signal</keyword>
<evidence type="ECO:0000256" key="1">
    <source>
        <dbReference type="SAM" id="MobiDB-lite"/>
    </source>
</evidence>
<dbReference type="Gene3D" id="3.90.226.10">
    <property type="entry name" value="2-enoyl-CoA Hydratase, Chain A, domain 1"/>
    <property type="match status" value="1"/>
</dbReference>
<feature type="region of interest" description="Disordered" evidence="1">
    <location>
        <begin position="232"/>
        <end position="255"/>
    </location>
</feature>
<dbReference type="PANTHER" id="PTHR32060:SF22">
    <property type="entry name" value="CARBOXYL-TERMINAL-PROCESSING PEPTIDASE 3, CHLOROPLASTIC"/>
    <property type="match status" value="1"/>
</dbReference>
<gene>
    <name evidence="4" type="ORF">ACFS6H_03330</name>
</gene>
<accession>A0ABW6A0G8</accession>
<evidence type="ECO:0000313" key="5">
    <source>
        <dbReference type="Proteomes" id="UP001597511"/>
    </source>
</evidence>